<sequence>MKVLEGLTNLMLIKMNKIERLKCLIAENIQKMEIHNLTKKNNRNIVVNEPKKENGKLTI</sequence>
<comment type="caution">
    <text evidence="1">The sequence shown here is derived from an EMBL/GenBank/DDBJ whole genome shotgun (WGS) entry which is preliminary data.</text>
</comment>
<dbReference type="EMBL" id="LAZR01069169">
    <property type="protein sequence ID" value="KKK48236.1"/>
    <property type="molecule type" value="Genomic_DNA"/>
</dbReference>
<dbReference type="AlphaFoldDB" id="A0A0F8YJG1"/>
<evidence type="ECO:0000313" key="1">
    <source>
        <dbReference type="EMBL" id="KKK48236.1"/>
    </source>
</evidence>
<accession>A0A0F8YJG1</accession>
<proteinExistence type="predicted"/>
<protein>
    <submittedName>
        <fullName evidence="1">Uncharacterized protein</fullName>
    </submittedName>
</protein>
<gene>
    <name evidence="1" type="ORF">LCGC14_3147180</name>
</gene>
<reference evidence="1" key="1">
    <citation type="journal article" date="2015" name="Nature">
        <title>Complex archaea that bridge the gap between prokaryotes and eukaryotes.</title>
        <authorList>
            <person name="Spang A."/>
            <person name="Saw J.H."/>
            <person name="Jorgensen S.L."/>
            <person name="Zaremba-Niedzwiedzka K."/>
            <person name="Martijn J."/>
            <person name="Lind A.E."/>
            <person name="van Eijk R."/>
            <person name="Schleper C."/>
            <person name="Guy L."/>
            <person name="Ettema T.J."/>
        </authorList>
    </citation>
    <scope>NUCLEOTIDE SEQUENCE</scope>
</reference>
<organism evidence="1">
    <name type="scientific">marine sediment metagenome</name>
    <dbReference type="NCBI Taxonomy" id="412755"/>
    <lineage>
        <taxon>unclassified sequences</taxon>
        <taxon>metagenomes</taxon>
        <taxon>ecological metagenomes</taxon>
    </lineage>
</organism>
<name>A0A0F8YJG1_9ZZZZ</name>